<gene>
    <name evidence="3" type="ORF">LY89DRAFT_733158</name>
</gene>
<sequence>MAGILRVHSVEGEDARELGHDFGMDELGEIDLFHAQDWMRAERIARRDALVRKQEDERKAFEEKQAAERATLLGEESWVHEEYTLQIARQIKDNGIDKTRKHMVPAYTFTRFGELPNELQLRIWSMAARSNKPRTHFLVEDADIPDGLPLYYPRSHDTSTILPEKDEETNDFPVLLHVCQASRMVVLKVYTPMPRVAPNHPDAMQYLNTLYDRFYIGGQDSWTDHQLLVDILIRLNSTRPLPKTVQDNMERLLKIRFLLVDFHVFAALPVKIWAEFEQLEKFTIVMYPYDETGEWENTPGYSPFPEFVNVTQRSKYGRRAEWILKSARESFEAVKRSDIPKWTIPQLDTVLRTIEDNDLAGNLEDSSDPNSDPEDEENDDSRWYQQAARLLVHDVPRTNIKQLKKVHHPSEFKTRESKPSSSLEYVGDSETEAGVLV</sequence>
<dbReference type="InParanoid" id="A0A194XAV8"/>
<feature type="domain" description="2EXR" evidence="2">
    <location>
        <begin position="109"/>
        <end position="212"/>
    </location>
</feature>
<dbReference type="KEGG" id="psco:LY89DRAFT_733158"/>
<evidence type="ECO:0000259" key="2">
    <source>
        <dbReference type="Pfam" id="PF20150"/>
    </source>
</evidence>
<dbReference type="OrthoDB" id="3563121at2759"/>
<proteinExistence type="predicted"/>
<dbReference type="GeneID" id="28829493"/>
<evidence type="ECO:0000256" key="1">
    <source>
        <dbReference type="SAM" id="MobiDB-lite"/>
    </source>
</evidence>
<feature type="compositionally biased region" description="Basic and acidic residues" evidence="1">
    <location>
        <begin position="408"/>
        <end position="418"/>
    </location>
</feature>
<feature type="compositionally biased region" description="Acidic residues" evidence="1">
    <location>
        <begin position="365"/>
        <end position="379"/>
    </location>
</feature>
<dbReference type="Proteomes" id="UP000070700">
    <property type="component" value="Unassembled WGS sequence"/>
</dbReference>
<organism evidence="3 4">
    <name type="scientific">Mollisia scopiformis</name>
    <name type="common">Conifer needle endophyte fungus</name>
    <name type="synonym">Phialocephala scopiformis</name>
    <dbReference type="NCBI Taxonomy" id="149040"/>
    <lineage>
        <taxon>Eukaryota</taxon>
        <taxon>Fungi</taxon>
        <taxon>Dikarya</taxon>
        <taxon>Ascomycota</taxon>
        <taxon>Pezizomycotina</taxon>
        <taxon>Leotiomycetes</taxon>
        <taxon>Helotiales</taxon>
        <taxon>Mollisiaceae</taxon>
        <taxon>Mollisia</taxon>
    </lineage>
</organism>
<dbReference type="RefSeq" id="XP_018071653.1">
    <property type="nucleotide sequence ID" value="XM_018219767.1"/>
</dbReference>
<evidence type="ECO:0000313" key="4">
    <source>
        <dbReference type="Proteomes" id="UP000070700"/>
    </source>
</evidence>
<evidence type="ECO:0000313" key="3">
    <source>
        <dbReference type="EMBL" id="KUJ17298.1"/>
    </source>
</evidence>
<accession>A0A194XAV8</accession>
<protein>
    <recommendedName>
        <fullName evidence="2">2EXR domain-containing protein</fullName>
    </recommendedName>
</protein>
<name>A0A194XAV8_MOLSC</name>
<dbReference type="EMBL" id="KQ947414">
    <property type="protein sequence ID" value="KUJ17298.1"/>
    <property type="molecule type" value="Genomic_DNA"/>
</dbReference>
<dbReference type="AlphaFoldDB" id="A0A194XAV8"/>
<dbReference type="PANTHER" id="PTHR35910">
    <property type="entry name" value="2EXR DOMAIN-CONTAINING PROTEIN"/>
    <property type="match status" value="1"/>
</dbReference>
<keyword evidence="4" id="KW-1185">Reference proteome</keyword>
<feature type="region of interest" description="Disordered" evidence="1">
    <location>
        <begin position="359"/>
        <end position="381"/>
    </location>
</feature>
<feature type="region of interest" description="Disordered" evidence="1">
    <location>
        <begin position="400"/>
        <end position="437"/>
    </location>
</feature>
<dbReference type="InterPro" id="IPR045518">
    <property type="entry name" value="2EXR"/>
</dbReference>
<dbReference type="Pfam" id="PF20150">
    <property type="entry name" value="2EXR"/>
    <property type="match status" value="1"/>
</dbReference>
<dbReference type="PANTHER" id="PTHR35910:SF1">
    <property type="entry name" value="2EXR DOMAIN-CONTAINING PROTEIN"/>
    <property type="match status" value="1"/>
</dbReference>
<reference evidence="3 4" key="1">
    <citation type="submission" date="2015-10" db="EMBL/GenBank/DDBJ databases">
        <title>Full genome of DAOMC 229536 Phialocephala scopiformis, a fungal endophyte of spruce producing the potent anti-insectan compound rugulosin.</title>
        <authorList>
            <consortium name="DOE Joint Genome Institute"/>
            <person name="Walker A.K."/>
            <person name="Frasz S.L."/>
            <person name="Seifert K.A."/>
            <person name="Miller J.D."/>
            <person name="Mondo S.J."/>
            <person name="Labutti K."/>
            <person name="Lipzen A."/>
            <person name="Dockter R."/>
            <person name="Kennedy M."/>
            <person name="Grigoriev I.V."/>
            <person name="Spatafora J.W."/>
        </authorList>
    </citation>
    <scope>NUCLEOTIDE SEQUENCE [LARGE SCALE GENOMIC DNA]</scope>
    <source>
        <strain evidence="3 4">CBS 120377</strain>
    </source>
</reference>